<keyword evidence="1" id="KW-1133">Transmembrane helix</keyword>
<evidence type="ECO:0000313" key="2">
    <source>
        <dbReference type="EMBL" id="MDT0377570.1"/>
    </source>
</evidence>
<organism evidence="2 3">
    <name type="scientific">Streptomyces hazeniae</name>
    <dbReference type="NCBI Taxonomy" id="3075538"/>
    <lineage>
        <taxon>Bacteria</taxon>
        <taxon>Bacillati</taxon>
        <taxon>Actinomycetota</taxon>
        <taxon>Actinomycetes</taxon>
        <taxon>Kitasatosporales</taxon>
        <taxon>Streptomycetaceae</taxon>
        <taxon>Streptomyces</taxon>
    </lineage>
</organism>
<name>A0ABU2NKR0_9ACTN</name>
<feature type="transmembrane region" description="Helical" evidence="1">
    <location>
        <begin position="86"/>
        <end position="110"/>
    </location>
</feature>
<comment type="caution">
    <text evidence="2">The sequence shown here is derived from an EMBL/GenBank/DDBJ whole genome shotgun (WGS) entry which is preliminary data.</text>
</comment>
<dbReference type="Proteomes" id="UP001183414">
    <property type="component" value="Unassembled WGS sequence"/>
</dbReference>
<keyword evidence="3" id="KW-1185">Reference proteome</keyword>
<keyword evidence="1" id="KW-0812">Transmembrane</keyword>
<evidence type="ECO:0000313" key="3">
    <source>
        <dbReference type="Proteomes" id="UP001183414"/>
    </source>
</evidence>
<evidence type="ECO:0000256" key="1">
    <source>
        <dbReference type="SAM" id="Phobius"/>
    </source>
</evidence>
<feature type="transmembrane region" description="Helical" evidence="1">
    <location>
        <begin position="141"/>
        <end position="159"/>
    </location>
</feature>
<reference evidence="3" key="1">
    <citation type="submission" date="2023-07" db="EMBL/GenBank/DDBJ databases">
        <title>30 novel species of actinomycetes from the DSMZ collection.</title>
        <authorList>
            <person name="Nouioui I."/>
        </authorList>
    </citation>
    <scope>NUCLEOTIDE SEQUENCE [LARGE SCALE GENOMIC DNA]</scope>
    <source>
        <strain evidence="3">DSM 42041</strain>
    </source>
</reference>
<gene>
    <name evidence="2" type="ORF">RM572_02120</name>
</gene>
<dbReference type="EMBL" id="JAVREQ010000001">
    <property type="protein sequence ID" value="MDT0377570.1"/>
    <property type="molecule type" value="Genomic_DNA"/>
</dbReference>
<accession>A0ABU2NKR0</accession>
<keyword evidence="1" id="KW-0472">Membrane</keyword>
<proteinExistence type="predicted"/>
<dbReference type="RefSeq" id="WP_311671527.1">
    <property type="nucleotide sequence ID" value="NZ_JAVREQ010000001.1"/>
</dbReference>
<sequence>MLSATVLWLASGLLSPAPEVVRHVAAVLCALLCVLRDTGAVRLPLPQNARQIPQEVLQRHLLRGTLQFGFELGTGVRTYVTASAPYALAAGLLLWGGLGTALLAGAGFAAGRALTPVLRLLSGDVTDWDVRLEDRRRALKVTTSVTVLLAVLALTVVTWP</sequence>
<protein>
    <submittedName>
        <fullName evidence="2">Uncharacterized protein</fullName>
    </submittedName>
</protein>